<proteinExistence type="predicted"/>
<dbReference type="AlphaFoldDB" id="A0A7K3LT74"/>
<accession>A0A7K3LT74</accession>
<keyword evidence="2" id="KW-1185">Reference proteome</keyword>
<name>A0A7K3LT74_9ACTN</name>
<reference evidence="1 2" key="1">
    <citation type="submission" date="2020-01" db="EMBL/GenBank/DDBJ databases">
        <title>Investigation of new actinobacteria for the biodesulphurisation of diesel fuel.</title>
        <authorList>
            <person name="Athi Narayanan S.M."/>
        </authorList>
    </citation>
    <scope>NUCLEOTIDE SEQUENCE [LARGE SCALE GENOMIC DNA]</scope>
    <source>
        <strain evidence="1 2">213E</strain>
    </source>
</reference>
<sequence>MDESRSLRLVPPTTDRLSDDWSRARHRAAVHEISDTSLGDEWAHALQVHAAIDLLRHRRMRLILTVTDTEGRELVDTDPASTSLQQFRVRAEAREIGGPLFALPPRVRQGNLRAVGVSEPCDRAAFLDVPQVRREAELAAIATLLDMIDLEAP</sequence>
<dbReference type="RefSeq" id="WP_059039034.1">
    <property type="nucleotide sequence ID" value="NZ_JAADZU010000068.1"/>
</dbReference>
<evidence type="ECO:0000313" key="2">
    <source>
        <dbReference type="Proteomes" id="UP000466307"/>
    </source>
</evidence>
<gene>
    <name evidence="1" type="ORF">GYA93_17875</name>
</gene>
<dbReference type="EMBL" id="JAADZU010000068">
    <property type="protein sequence ID" value="NDK91432.1"/>
    <property type="molecule type" value="Genomic_DNA"/>
</dbReference>
<evidence type="ECO:0000313" key="1">
    <source>
        <dbReference type="EMBL" id="NDK91432.1"/>
    </source>
</evidence>
<dbReference type="Proteomes" id="UP000466307">
    <property type="component" value="Unassembled WGS sequence"/>
</dbReference>
<comment type="caution">
    <text evidence="1">The sequence shown here is derived from an EMBL/GenBank/DDBJ whole genome shotgun (WGS) entry which is preliminary data.</text>
</comment>
<protein>
    <submittedName>
        <fullName evidence="1">Uncharacterized protein</fullName>
    </submittedName>
</protein>
<organism evidence="1 2">
    <name type="scientific">Gordonia desulfuricans</name>
    <dbReference type="NCBI Taxonomy" id="89051"/>
    <lineage>
        <taxon>Bacteria</taxon>
        <taxon>Bacillati</taxon>
        <taxon>Actinomycetota</taxon>
        <taxon>Actinomycetes</taxon>
        <taxon>Mycobacteriales</taxon>
        <taxon>Gordoniaceae</taxon>
        <taxon>Gordonia</taxon>
    </lineage>
</organism>